<accession>A0ABR7VKM9</accession>
<dbReference type="CDD" id="cd05254">
    <property type="entry name" value="dTDP_HR_like_SDR_e"/>
    <property type="match status" value="1"/>
</dbReference>
<dbReference type="GO" id="GO:0008831">
    <property type="term" value="F:dTDP-4-dehydrorhamnose reductase activity"/>
    <property type="evidence" value="ECO:0007669"/>
    <property type="project" value="UniProtKB-EC"/>
</dbReference>
<dbReference type="NCBIfam" id="TIGR01214">
    <property type="entry name" value="rmlD"/>
    <property type="match status" value="1"/>
</dbReference>
<evidence type="ECO:0000313" key="5">
    <source>
        <dbReference type="EMBL" id="MBD1221402.1"/>
    </source>
</evidence>
<dbReference type="PANTHER" id="PTHR10491">
    <property type="entry name" value="DTDP-4-DEHYDRORHAMNOSE REDUCTASE"/>
    <property type="match status" value="1"/>
</dbReference>
<dbReference type="InterPro" id="IPR029903">
    <property type="entry name" value="RmlD-like-bd"/>
</dbReference>
<dbReference type="Gene3D" id="3.90.25.10">
    <property type="entry name" value="UDP-galactose 4-epimerase, domain 1"/>
    <property type="match status" value="1"/>
</dbReference>
<evidence type="ECO:0000256" key="3">
    <source>
        <dbReference type="SAM" id="MobiDB-lite"/>
    </source>
</evidence>
<dbReference type="Proteomes" id="UP000621631">
    <property type="component" value="Unassembled WGS sequence"/>
</dbReference>
<comment type="function">
    <text evidence="2">Catalyzes the reduction of dTDP-6-deoxy-L-lyxo-4-hexulose to yield dTDP-L-rhamnose.</text>
</comment>
<keyword evidence="2" id="KW-0521">NADP</keyword>
<sequence>MKILVTGSTGQLGYDVVNEGIGNGFEMYGVGSKDLDITKENEVNNYIEKLEPDAIIHCAAYTAVDNAEDNKEACWQINVEGTKNLAEVAKKLNIRFLYISTDYVFNGEGNTPFNETDETAPINYYGLTKYEGEKIVQEITKSFIVRISWVFGINGSNFVRTMLRLAESKTELNVVGDQIGSPTYTHDLAKLLIEMIQSEKYGIYHATNDGFCSWAEFAKEIFNQSDKEVRVNSIPTEDFPTKAERPKNSRLSKSKLSQNGFTLLPRWQDSLRHYLNKL</sequence>
<evidence type="ECO:0000256" key="1">
    <source>
        <dbReference type="ARBA" id="ARBA00010944"/>
    </source>
</evidence>
<name>A0ABR7VKM9_VIRHA</name>
<dbReference type="EMBL" id="JACWEZ010000001">
    <property type="protein sequence ID" value="MBD1221402.1"/>
    <property type="molecule type" value="Genomic_DNA"/>
</dbReference>
<evidence type="ECO:0000256" key="2">
    <source>
        <dbReference type="RuleBase" id="RU364082"/>
    </source>
</evidence>
<dbReference type="EC" id="1.1.1.133" evidence="2"/>
<dbReference type="SUPFAM" id="SSF51735">
    <property type="entry name" value="NAD(P)-binding Rossmann-fold domains"/>
    <property type="match status" value="1"/>
</dbReference>
<feature type="region of interest" description="Disordered" evidence="3">
    <location>
        <begin position="233"/>
        <end position="253"/>
    </location>
</feature>
<dbReference type="InterPro" id="IPR036291">
    <property type="entry name" value="NAD(P)-bd_dom_sf"/>
</dbReference>
<dbReference type="InterPro" id="IPR005913">
    <property type="entry name" value="dTDP_dehydrorham_reduct"/>
</dbReference>
<evidence type="ECO:0000313" key="6">
    <source>
        <dbReference type="Proteomes" id="UP000621631"/>
    </source>
</evidence>
<comment type="pathway">
    <text evidence="2">Carbohydrate biosynthesis; dTDP-L-rhamnose biosynthesis.</text>
</comment>
<dbReference type="PANTHER" id="PTHR10491:SF4">
    <property type="entry name" value="METHIONINE ADENOSYLTRANSFERASE 2 SUBUNIT BETA"/>
    <property type="match status" value="1"/>
</dbReference>
<organism evidence="5 6">
    <name type="scientific">Virgibacillus halodenitrificans</name>
    <name type="common">Bacillus halodenitrificans</name>
    <dbReference type="NCBI Taxonomy" id="1482"/>
    <lineage>
        <taxon>Bacteria</taxon>
        <taxon>Bacillati</taxon>
        <taxon>Bacillota</taxon>
        <taxon>Bacilli</taxon>
        <taxon>Bacillales</taxon>
        <taxon>Bacillaceae</taxon>
        <taxon>Virgibacillus</taxon>
    </lineage>
</organism>
<reference evidence="5 6" key="1">
    <citation type="submission" date="2020-09" db="EMBL/GenBank/DDBJ databases">
        <title>Draft Genome Sequences of Oil-Oxidizing Bacteria Halomonas titanicae, Marinobacter lutaoensis, and Virgibacillus halodenitrificans Isolated from Highly Saline Environments.</title>
        <authorList>
            <person name="Grouzdev D.S."/>
            <person name="Sokolova D.S."/>
            <person name="Semenova E.M."/>
            <person name="Borzenkov I.A."/>
            <person name="Bidzhieva S.K."/>
            <person name="Poltaraus A.B."/>
            <person name="Nazina T.N."/>
        </authorList>
    </citation>
    <scope>NUCLEOTIDE SEQUENCE [LARGE SCALE GENOMIC DNA]</scope>
    <source>
        <strain evidence="5 6">VKM B-3472D</strain>
    </source>
</reference>
<dbReference type="Pfam" id="PF04321">
    <property type="entry name" value="RmlD_sub_bind"/>
    <property type="match status" value="1"/>
</dbReference>
<keyword evidence="6" id="KW-1185">Reference proteome</keyword>
<protein>
    <recommendedName>
        <fullName evidence="2">dTDP-4-dehydrorhamnose reductase</fullName>
        <ecNumber evidence="2">1.1.1.133</ecNumber>
    </recommendedName>
</protein>
<keyword evidence="2 5" id="KW-0560">Oxidoreductase</keyword>
<dbReference type="Gene3D" id="3.40.50.720">
    <property type="entry name" value="NAD(P)-binding Rossmann-like Domain"/>
    <property type="match status" value="1"/>
</dbReference>
<proteinExistence type="inferred from homology"/>
<evidence type="ECO:0000259" key="4">
    <source>
        <dbReference type="Pfam" id="PF04321"/>
    </source>
</evidence>
<dbReference type="RefSeq" id="WP_189776843.1">
    <property type="nucleotide sequence ID" value="NZ_JACWEZ010000001.1"/>
</dbReference>
<comment type="similarity">
    <text evidence="1 2">Belongs to the dTDP-4-dehydrorhamnose reductase family.</text>
</comment>
<comment type="caution">
    <text evidence="5">The sequence shown here is derived from an EMBL/GenBank/DDBJ whole genome shotgun (WGS) entry which is preliminary data.</text>
</comment>
<gene>
    <name evidence="5" type="primary">rfbD</name>
    <name evidence="5" type="ORF">IC602_02110</name>
</gene>
<feature type="domain" description="RmlD-like substrate binding" evidence="4">
    <location>
        <begin position="1"/>
        <end position="277"/>
    </location>
</feature>